<dbReference type="OrthoDB" id="6779523at2759"/>
<proteinExistence type="predicted"/>
<organism evidence="1 2">
    <name type="scientific">Trichonephila inaurata madagascariensis</name>
    <dbReference type="NCBI Taxonomy" id="2747483"/>
    <lineage>
        <taxon>Eukaryota</taxon>
        <taxon>Metazoa</taxon>
        <taxon>Ecdysozoa</taxon>
        <taxon>Arthropoda</taxon>
        <taxon>Chelicerata</taxon>
        <taxon>Arachnida</taxon>
        <taxon>Araneae</taxon>
        <taxon>Araneomorphae</taxon>
        <taxon>Entelegynae</taxon>
        <taxon>Araneoidea</taxon>
        <taxon>Nephilidae</taxon>
        <taxon>Trichonephila</taxon>
        <taxon>Trichonephila inaurata</taxon>
    </lineage>
</organism>
<comment type="caution">
    <text evidence="1">The sequence shown here is derived from an EMBL/GenBank/DDBJ whole genome shotgun (WGS) entry which is preliminary data.</text>
</comment>
<sequence>MFKEDNSLLRHKVGHDAHVRDVIDQNITTAMCGVKSDCPFNELGYWHVTNNLVVDVMHDLLEGWCATETHLILHQYIFKGKFLTLSVLNDRISNFNYGKCDSRCKPVPIKREKLLNLDGSSGQSASQMWVLMRILPLLIGDKVPYNNDFWNLYLLMLTIIDTLMAPVISLPETYALAENIADHHKLFLILFPNRHLTPKMHFALHYPRIIRQLGPPVRFSQVIISMDLVEKQLKEWKLEEYLSNFETSNFSSDSTVPPCNTDITYSSNNDSLTIFPHPICNISDLDASNVNNTNNQNNIGRDISLNYSEPLCSTPLPLSPGSTSTKKKINIREIIKLKLPDIFSKLEKGDPSSINILHKYRVNRLLVQTYIGNYDCKPSTKDKLDLAKDIVSTFPVLKGSDGEGYEQWFSPGVRGAPATGFLADRFKNFRARNLSVVEKEELGIGRISRNSKEKTQKYQGTEDSSVEFLQKQQWLKENTSPLDKVILLMQETFEGRRFEIARNATNFVSNWPRILDPHVIEAEFNMLYGEPKSDSLCLGFGMTANSIIHQAKHCGRKCAEEFANELNFDLNSTEPSSEKICCALILLPLLLPQRVFRRNGPKKLKIRPTSSQTLDHFIQFIPVRSILLLEISC</sequence>
<dbReference type="PANTHER" id="PTHR31912:SF34">
    <property type="entry name" value="NOTOCHORD-RELATED PROTEIN"/>
    <property type="match status" value="1"/>
</dbReference>
<keyword evidence="2" id="KW-1185">Reference proteome</keyword>
<dbReference type="Proteomes" id="UP000886998">
    <property type="component" value="Unassembled WGS sequence"/>
</dbReference>
<accession>A0A8X6KL17</accession>
<dbReference type="EMBL" id="BMAV01027150">
    <property type="protein sequence ID" value="GFS56753.1"/>
    <property type="molecule type" value="Genomic_DNA"/>
</dbReference>
<dbReference type="AlphaFoldDB" id="A0A8X6KL17"/>
<protein>
    <submittedName>
        <fullName evidence="1">Uncharacterized protein LOC106175700</fullName>
    </submittedName>
</protein>
<dbReference type="PANTHER" id="PTHR31912">
    <property type="entry name" value="IP13529P"/>
    <property type="match status" value="1"/>
</dbReference>
<gene>
    <name evidence="1" type="primary">LOC106175700</name>
    <name evidence="1" type="ORF">TNIN_28071</name>
</gene>
<name>A0A8X6KL17_9ARAC</name>
<evidence type="ECO:0000313" key="2">
    <source>
        <dbReference type="Proteomes" id="UP000886998"/>
    </source>
</evidence>
<reference evidence="1" key="1">
    <citation type="submission" date="2020-08" db="EMBL/GenBank/DDBJ databases">
        <title>Multicomponent nature underlies the extraordinary mechanical properties of spider dragline silk.</title>
        <authorList>
            <person name="Kono N."/>
            <person name="Nakamura H."/>
            <person name="Mori M."/>
            <person name="Yoshida Y."/>
            <person name="Ohtoshi R."/>
            <person name="Malay A.D."/>
            <person name="Moran D.A.P."/>
            <person name="Tomita M."/>
            <person name="Numata K."/>
            <person name="Arakawa K."/>
        </authorList>
    </citation>
    <scope>NUCLEOTIDE SEQUENCE</scope>
</reference>
<evidence type="ECO:0000313" key="1">
    <source>
        <dbReference type="EMBL" id="GFS56753.1"/>
    </source>
</evidence>